<evidence type="ECO:0000256" key="4">
    <source>
        <dbReference type="ARBA" id="ARBA00023136"/>
    </source>
</evidence>
<dbReference type="Pfam" id="PF00921">
    <property type="entry name" value="Lipoprotein_2"/>
    <property type="match status" value="1"/>
</dbReference>
<evidence type="ECO:0000256" key="5">
    <source>
        <dbReference type="ARBA" id="ARBA00023139"/>
    </source>
</evidence>
<evidence type="ECO:0000256" key="2">
    <source>
        <dbReference type="ARBA" id="ARBA00004459"/>
    </source>
</evidence>
<dbReference type="GO" id="GO:0009279">
    <property type="term" value="C:cell outer membrane"/>
    <property type="evidence" value="ECO:0007669"/>
    <property type="project" value="UniProtKB-SubCell"/>
</dbReference>
<keyword evidence="3" id="KW-0732">Signal</keyword>
<evidence type="ECO:0000256" key="1">
    <source>
        <dbReference type="ARBA" id="ARBA00003932"/>
    </source>
</evidence>
<organism evidence="9 10">
    <name type="scientific">Borreliella mayonii</name>
    <dbReference type="NCBI Taxonomy" id="1674146"/>
    <lineage>
        <taxon>Bacteria</taxon>
        <taxon>Pseudomonadati</taxon>
        <taxon>Spirochaetota</taxon>
        <taxon>Spirochaetia</taxon>
        <taxon>Spirochaetales</taxon>
        <taxon>Borreliaceae</taxon>
        <taxon>Borreliella</taxon>
    </lineage>
</organism>
<keyword evidence="7 8" id="KW-0449">Lipoprotein</keyword>
<evidence type="ECO:0000256" key="6">
    <source>
        <dbReference type="ARBA" id="ARBA00023237"/>
    </source>
</evidence>
<protein>
    <recommendedName>
        <fullName evidence="8">Variable large protein</fullName>
    </recommendedName>
</protein>
<evidence type="ECO:0000256" key="7">
    <source>
        <dbReference type="ARBA" id="ARBA00023288"/>
    </source>
</evidence>
<proteinExistence type="predicted"/>
<evidence type="ECO:0000313" key="9">
    <source>
        <dbReference type="EMBL" id="APT00390.1"/>
    </source>
</evidence>
<sequence length="413" mass="38967">MKAIADAAKEAAKEAAKAASGGDTSIGNVVRAAAGAGAADASSVKGIAKGMKAIVDAAEATAGKAAGKEKKELLKAASDTGIGNANAGHLFSGAADQGADNAQAQKAAGAINAVSGEQILKEIVDAAGKSGAGAGQQAAAATNPISAAIGAAQAGGAFAAGGNMNQNSKVAAAIVLRGMAKNGKFAVADAHHANHKDGVKSAVETITETANKAAKAASGGDTSIGNVVNANAAGAGAGAADASSVQGIAKGMKAIVDAAEATAGKAAGKEKKELLKAASDGNATGTGNADAGHLFSGAADQGASDAHAQKAAGAINAVSGEQILKEIVDAAGKNGDGAAGAGAAADQANNPISAAIGADQGNGAFGNGGMNQNSKVAAAIVLRGMAKNGKFAVANDAHANHKDGVKSAVEGDC</sequence>
<dbReference type="AlphaFoldDB" id="A0AAC9PJX5"/>
<dbReference type="EMBL" id="CP015790">
    <property type="protein sequence ID" value="APT00390.1"/>
    <property type="molecule type" value="Genomic_DNA"/>
</dbReference>
<evidence type="ECO:0000256" key="8">
    <source>
        <dbReference type="RuleBase" id="RU363105"/>
    </source>
</evidence>
<dbReference type="Proteomes" id="UP000185516">
    <property type="component" value="Plasmid lp28-10"/>
</dbReference>
<gene>
    <name evidence="9" type="ORF">Bmayo_05050</name>
</gene>
<name>A0AAC9PJX5_9SPIR</name>
<keyword evidence="6 8" id="KW-0998">Cell outer membrane</keyword>
<comment type="subcellular location">
    <subcellularLocation>
        <location evidence="2 8">Cell outer membrane</location>
        <topology evidence="2 8">Lipid-anchor</topology>
    </subcellularLocation>
</comment>
<keyword evidence="4 8" id="KW-0472">Membrane</keyword>
<keyword evidence="5 8" id="KW-0564">Palmitate</keyword>
<geneLocation type="plasmid" evidence="9 10">
    <name>lp28-10</name>
</geneLocation>
<dbReference type="InterPro" id="IPR000680">
    <property type="entry name" value="Borrelia_lipo"/>
</dbReference>
<comment type="function">
    <text evidence="1 8">The Vlp and Vsp proteins are antigenically distinct proteins, only one vlp or vsp gene is transcriptionally active at any one time. Switching between these genes is a mechanism of host immune response evasion.</text>
</comment>
<dbReference type="SUPFAM" id="SSF74748">
    <property type="entry name" value="Variable surface antigen VlsE"/>
    <property type="match status" value="2"/>
</dbReference>
<keyword evidence="9" id="KW-0614">Plasmid</keyword>
<evidence type="ECO:0000256" key="3">
    <source>
        <dbReference type="ARBA" id="ARBA00022729"/>
    </source>
</evidence>
<accession>A0AAC9PJX5</accession>
<reference evidence="9 10" key="1">
    <citation type="journal article" date="2016" name="PLoS ONE">
        <title>Whole Genome Sequence and Comparative Genomics of the Novel Lyme Borreliosis Causing Pathogen, Borrelia mayonii.</title>
        <authorList>
            <person name="Kingry L.C."/>
            <person name="Batra D."/>
            <person name="Replogle A."/>
            <person name="Rowe L.A."/>
            <person name="Pritt B.S."/>
            <person name="Petersen J.M."/>
        </authorList>
    </citation>
    <scope>NUCLEOTIDE SEQUENCE [LARGE SCALE GENOMIC DNA]</scope>
    <source>
        <strain evidence="9 10">MN14-1420</strain>
    </source>
</reference>
<evidence type="ECO:0000313" key="10">
    <source>
        <dbReference type="Proteomes" id="UP000185516"/>
    </source>
</evidence>
<keyword evidence="10" id="KW-1185">Reference proteome</keyword>